<evidence type="ECO:0000313" key="2">
    <source>
        <dbReference type="Proteomes" id="UP000622890"/>
    </source>
</evidence>
<reference evidence="1" key="1">
    <citation type="submission" date="2021-01" db="EMBL/GenBank/DDBJ databases">
        <title>Genome sequence of strain Noviherbaspirillum sp. DKR-6.</title>
        <authorList>
            <person name="Chaudhary D.K."/>
        </authorList>
    </citation>
    <scope>NUCLEOTIDE SEQUENCE</scope>
    <source>
        <strain evidence="1">DKR-6</strain>
    </source>
</reference>
<dbReference type="RefSeq" id="WP_200589868.1">
    <property type="nucleotide sequence ID" value="NZ_JAEPBG010000001.1"/>
</dbReference>
<evidence type="ECO:0008006" key="3">
    <source>
        <dbReference type="Google" id="ProtNLM"/>
    </source>
</evidence>
<proteinExistence type="predicted"/>
<dbReference type="SUPFAM" id="SSF48452">
    <property type="entry name" value="TPR-like"/>
    <property type="match status" value="1"/>
</dbReference>
<dbReference type="InterPro" id="IPR011990">
    <property type="entry name" value="TPR-like_helical_dom_sf"/>
</dbReference>
<protein>
    <recommendedName>
        <fullName evidence="3">Tetratrico peptide repeat group 5 domain-containing protein</fullName>
    </recommendedName>
</protein>
<comment type="caution">
    <text evidence="1">The sequence shown here is derived from an EMBL/GenBank/DDBJ whole genome shotgun (WGS) entry which is preliminary data.</text>
</comment>
<sequence>MQDKKNDATILSPEEMRLLVEVGFLAAAYRHLQAPRIFSEMHTLRPDLSAPLIGLAMYYIEAGKASEAVAILQKAIANGFEGRPDLHAILGMALFAANRNYEAARLLSQLVSRTENLEKQDDSPEFRIAQGLLKNHASLLALCSGTALQSVHGIALEFT</sequence>
<dbReference type="Proteomes" id="UP000622890">
    <property type="component" value="Unassembled WGS sequence"/>
</dbReference>
<dbReference type="Gene3D" id="1.25.40.10">
    <property type="entry name" value="Tetratricopeptide repeat domain"/>
    <property type="match status" value="1"/>
</dbReference>
<evidence type="ECO:0000313" key="1">
    <source>
        <dbReference type="EMBL" id="MBK4733233.1"/>
    </source>
</evidence>
<dbReference type="EMBL" id="JAEPBG010000001">
    <property type="protein sequence ID" value="MBK4733233.1"/>
    <property type="molecule type" value="Genomic_DNA"/>
</dbReference>
<dbReference type="AlphaFoldDB" id="A0A934SQ34"/>
<organism evidence="1 2">
    <name type="scientific">Noviherbaspirillum pedocola</name>
    <dbReference type="NCBI Taxonomy" id="2801341"/>
    <lineage>
        <taxon>Bacteria</taxon>
        <taxon>Pseudomonadati</taxon>
        <taxon>Pseudomonadota</taxon>
        <taxon>Betaproteobacteria</taxon>
        <taxon>Burkholderiales</taxon>
        <taxon>Oxalobacteraceae</taxon>
        <taxon>Noviherbaspirillum</taxon>
    </lineage>
</organism>
<keyword evidence="2" id="KW-1185">Reference proteome</keyword>
<accession>A0A934SQ34</accession>
<name>A0A934SQ34_9BURK</name>
<gene>
    <name evidence="1" type="ORF">JJB74_01190</name>
</gene>